<dbReference type="GO" id="GO:0051539">
    <property type="term" value="F:4 iron, 4 sulfur cluster binding"/>
    <property type="evidence" value="ECO:0007669"/>
    <property type="project" value="UniProtKB-UniRule"/>
</dbReference>
<comment type="catalytic activity">
    <reaction evidence="6">
        <text>(R)-lactate + A = pyruvate + AH2</text>
        <dbReference type="Rhea" id="RHEA:15089"/>
        <dbReference type="ChEBI" id="CHEBI:13193"/>
        <dbReference type="ChEBI" id="CHEBI:15361"/>
        <dbReference type="ChEBI" id="CHEBI:16004"/>
        <dbReference type="ChEBI" id="CHEBI:17499"/>
    </reaction>
</comment>
<feature type="domain" description="4Fe-4S ferredoxin-type" evidence="7">
    <location>
        <begin position="3"/>
        <end position="32"/>
    </location>
</feature>
<evidence type="ECO:0000256" key="1">
    <source>
        <dbReference type="ARBA" id="ARBA00022485"/>
    </source>
</evidence>
<keyword evidence="3" id="KW-0677">Repeat</keyword>
<evidence type="ECO:0000256" key="2">
    <source>
        <dbReference type="ARBA" id="ARBA00022723"/>
    </source>
</evidence>
<keyword evidence="6" id="KW-0813">Transport</keyword>
<organism evidence="8 9">
    <name type="scientific">Methylovulum psychrotolerans</name>
    <dbReference type="NCBI Taxonomy" id="1704499"/>
    <lineage>
        <taxon>Bacteria</taxon>
        <taxon>Pseudomonadati</taxon>
        <taxon>Pseudomonadota</taxon>
        <taxon>Gammaproteobacteria</taxon>
        <taxon>Methylococcales</taxon>
        <taxon>Methylococcaceae</taxon>
        <taxon>Methylovulum</taxon>
    </lineage>
</organism>
<dbReference type="PROSITE" id="PS51379">
    <property type="entry name" value="4FE4S_FER_2"/>
    <property type="match status" value="2"/>
</dbReference>
<evidence type="ECO:0000256" key="6">
    <source>
        <dbReference type="PIRNR" id="PIRNR000139"/>
    </source>
</evidence>
<keyword evidence="6" id="KW-0249">Electron transport</keyword>
<dbReference type="PROSITE" id="PS00198">
    <property type="entry name" value="4FE4S_FER_1"/>
    <property type="match status" value="2"/>
</dbReference>
<dbReference type="InterPro" id="IPR017900">
    <property type="entry name" value="4Fe4S_Fe_S_CS"/>
</dbReference>
<dbReference type="InterPro" id="IPR012257">
    <property type="entry name" value="Glc_ox_4Fe-4S"/>
</dbReference>
<comment type="catalytic activity">
    <reaction evidence="6">
        <text>glycolate + A = glyoxylate + AH2</text>
        <dbReference type="Rhea" id="RHEA:21264"/>
        <dbReference type="ChEBI" id="CHEBI:13193"/>
        <dbReference type="ChEBI" id="CHEBI:17499"/>
        <dbReference type="ChEBI" id="CHEBI:29805"/>
        <dbReference type="ChEBI" id="CHEBI:36655"/>
        <dbReference type="EC" id="1.1.99.14"/>
    </reaction>
</comment>
<keyword evidence="2 6" id="KW-0479">Metal-binding</keyword>
<dbReference type="InterPro" id="IPR017896">
    <property type="entry name" value="4Fe4S_Fe-S-bd"/>
</dbReference>
<dbReference type="PANTHER" id="PTHR32479">
    <property type="entry name" value="GLYCOLATE OXIDASE IRON-SULFUR SUBUNIT"/>
    <property type="match status" value="1"/>
</dbReference>
<reference evidence="8 9" key="1">
    <citation type="submission" date="2017-11" db="EMBL/GenBank/DDBJ databases">
        <title>Draft Genome Sequence of Methylobacter psychrotolerans Sph1T, an Obligate Methanotroph from Low-Temperature Environments.</title>
        <authorList>
            <person name="Oshkin I.Y."/>
            <person name="Miroshnikov K."/>
            <person name="Belova S.E."/>
            <person name="Korzhenkov A."/>
            <person name="Toshchakov S.V."/>
            <person name="Dedysh S.N."/>
        </authorList>
    </citation>
    <scope>NUCLEOTIDE SEQUENCE [LARGE SCALE GENOMIC DNA]</scope>
    <source>
        <strain evidence="8 9">Sph1</strain>
    </source>
</reference>
<name>A0A2S5CRL6_9GAMM</name>
<feature type="domain" description="4Fe-4S ferredoxin-type" evidence="7">
    <location>
        <begin position="54"/>
        <end position="82"/>
    </location>
</feature>
<dbReference type="EC" id="1.1.99.14" evidence="6"/>
<dbReference type="EMBL" id="PGFZ01000001">
    <property type="protein sequence ID" value="POZ53470.1"/>
    <property type="molecule type" value="Genomic_DNA"/>
</dbReference>
<proteinExistence type="predicted"/>
<comment type="caution">
    <text evidence="8">The sequence shown here is derived from an EMBL/GenBank/DDBJ whole genome shotgun (WGS) entry which is preliminary data.</text>
</comment>
<sequence>MMNELLSDADLCVKCGLCLPHCPTYTHTQNENESPRGRIALIQAWAGHKLPGSEALFAHIDNCLLCRACERACPAVVPYSRLIDNFRSHSHSHRSVRVALLKKVAHNQKTRRWAQTALRVYQSSHLQQTVRRLNLPKLLRLQSLERLLPSHSEPISPINSYYPATAPEQGQVGLFVGCLGEWLDQETVHAAITVLTAAGFAVHIPTTQACCGALALHDGDSTTSSHLAATNIGSFSGLTLTAIVSIASGCGSQLRDYNNAGFAGKVMDISHFLSQFGAALTPRLKPLPKAVCLHSPCSLKNSLRTDQSVVNLLQKIPDLNLVPLPDSAQCCGSAGSYLLDHPQMAQTLLTAVLDQALAQPPDILVSSNIGCALHIAAGLRERGFTLEVVHPVVLLARQLTALAPKEGDLTD</sequence>
<dbReference type="PIRSF" id="PIRSF000139">
    <property type="entry name" value="Glc_ox_4Fe-4S"/>
    <property type="match status" value="1"/>
</dbReference>
<protein>
    <recommendedName>
        <fullName evidence="6">Glycolate oxidase iron-sulfur subunit</fullName>
        <ecNumber evidence="6">1.1.99.14</ecNumber>
    </recommendedName>
</protein>
<keyword evidence="5 6" id="KW-0411">Iron-sulfur</keyword>
<dbReference type="GO" id="GO:0019154">
    <property type="term" value="F:glycolate dehydrogenase activity"/>
    <property type="evidence" value="ECO:0007669"/>
    <property type="project" value="UniProtKB-EC"/>
</dbReference>
<dbReference type="RefSeq" id="WP_249027955.1">
    <property type="nucleotide sequence ID" value="NZ_PGFZ01000001.1"/>
</dbReference>
<evidence type="ECO:0000256" key="5">
    <source>
        <dbReference type="ARBA" id="ARBA00023014"/>
    </source>
</evidence>
<dbReference type="Pfam" id="PF02754">
    <property type="entry name" value="CCG"/>
    <property type="match status" value="2"/>
</dbReference>
<dbReference type="AlphaFoldDB" id="A0A2S5CRL6"/>
<evidence type="ECO:0000256" key="3">
    <source>
        <dbReference type="ARBA" id="ARBA00022737"/>
    </source>
</evidence>
<dbReference type="GO" id="GO:0046872">
    <property type="term" value="F:metal ion binding"/>
    <property type="evidence" value="ECO:0007669"/>
    <property type="project" value="UniProtKB-UniRule"/>
</dbReference>
<comment type="function">
    <text evidence="6">Component of a complex that catalyzes the oxidation of glycolate to glyoxylate.</text>
</comment>
<dbReference type="Gene3D" id="1.10.1060.10">
    <property type="entry name" value="Alpha-helical ferredoxin"/>
    <property type="match status" value="1"/>
</dbReference>
<dbReference type="SUPFAM" id="SSF54862">
    <property type="entry name" value="4Fe-4S ferredoxins"/>
    <property type="match status" value="1"/>
</dbReference>
<dbReference type="InterPro" id="IPR004017">
    <property type="entry name" value="Cys_rich_dom"/>
</dbReference>
<keyword evidence="1 6" id="KW-0004">4Fe-4S</keyword>
<accession>A0A2S5CRL6</accession>
<dbReference type="Proteomes" id="UP000237423">
    <property type="component" value="Unassembled WGS sequence"/>
</dbReference>
<evidence type="ECO:0000313" key="9">
    <source>
        <dbReference type="Proteomes" id="UP000237423"/>
    </source>
</evidence>
<dbReference type="InterPro" id="IPR009051">
    <property type="entry name" value="Helical_ferredxn"/>
</dbReference>
<dbReference type="Pfam" id="PF13183">
    <property type="entry name" value="Fer4_8"/>
    <property type="match status" value="1"/>
</dbReference>
<evidence type="ECO:0000313" key="8">
    <source>
        <dbReference type="EMBL" id="POZ53470.1"/>
    </source>
</evidence>
<evidence type="ECO:0000256" key="4">
    <source>
        <dbReference type="ARBA" id="ARBA00023004"/>
    </source>
</evidence>
<keyword evidence="4 6" id="KW-0408">Iron</keyword>
<gene>
    <name evidence="8" type="ORF">AADEFJLK_00495</name>
</gene>
<dbReference type="PANTHER" id="PTHR32479:SF17">
    <property type="entry name" value="GLYCOLATE OXIDASE IRON-SULFUR SUBUNIT"/>
    <property type="match status" value="1"/>
</dbReference>
<comment type="cofactor">
    <cofactor evidence="6">
        <name>[4Fe-4S] cluster</name>
        <dbReference type="ChEBI" id="CHEBI:49883"/>
    </cofactor>
    <text evidence="6">Binds 2 [4Fe-4S] clusters.</text>
</comment>
<evidence type="ECO:0000259" key="7">
    <source>
        <dbReference type="PROSITE" id="PS51379"/>
    </source>
</evidence>